<proteinExistence type="predicted"/>
<dbReference type="InterPro" id="IPR029058">
    <property type="entry name" value="AB_hydrolase_fold"/>
</dbReference>
<dbReference type="EMBL" id="CP096916">
    <property type="protein sequence ID" value="WBM39955.1"/>
    <property type="molecule type" value="Genomic_DNA"/>
</dbReference>
<evidence type="ECO:0000313" key="1">
    <source>
        <dbReference type="EMBL" id="WBM39955.1"/>
    </source>
</evidence>
<dbReference type="RefSeq" id="WP_270119826.1">
    <property type="nucleotide sequence ID" value="NZ_CP096916.1"/>
</dbReference>
<keyword evidence="2" id="KW-1185">Reference proteome</keyword>
<organism evidence="1 2">
    <name type="scientific">Alcaligenes faecalis</name>
    <dbReference type="NCBI Taxonomy" id="511"/>
    <lineage>
        <taxon>Bacteria</taxon>
        <taxon>Pseudomonadati</taxon>
        <taxon>Pseudomonadota</taxon>
        <taxon>Betaproteobacteria</taxon>
        <taxon>Burkholderiales</taxon>
        <taxon>Alcaligenaceae</taxon>
        <taxon>Alcaligenes</taxon>
    </lineage>
</organism>
<dbReference type="Gene3D" id="3.40.50.1820">
    <property type="entry name" value="alpha/beta hydrolase"/>
    <property type="match status" value="1"/>
</dbReference>
<sequence length="62" mass="6845">MQQVTIQQAGKDPISATLWPAADAKASIIIHPATAVPQDFYRPFAEHLNSLGFIVLSYDYRA</sequence>
<protein>
    <recommendedName>
        <fullName evidence="3">Alpha/beta hydrolase</fullName>
    </recommendedName>
</protein>
<evidence type="ECO:0000313" key="2">
    <source>
        <dbReference type="Proteomes" id="UP001211866"/>
    </source>
</evidence>
<dbReference type="Proteomes" id="UP001211866">
    <property type="component" value="Chromosome"/>
</dbReference>
<reference evidence="1 2" key="1">
    <citation type="submission" date="2022-05" db="EMBL/GenBank/DDBJ databases">
        <title>Complete sequence of strain NY11312.</title>
        <authorList>
            <person name="Zhou D."/>
        </authorList>
    </citation>
    <scope>NUCLEOTIDE SEQUENCE [LARGE SCALE GENOMIC DNA]</scope>
    <source>
        <strain evidence="1 2">NY11312</strain>
    </source>
</reference>
<dbReference type="SUPFAM" id="SSF53474">
    <property type="entry name" value="alpha/beta-Hydrolases"/>
    <property type="match status" value="1"/>
</dbReference>
<accession>A0ABY7N9Q6</accession>
<gene>
    <name evidence="1" type="ORF">M2J83_09125</name>
</gene>
<name>A0ABY7N9Q6_ALCFA</name>
<evidence type="ECO:0008006" key="3">
    <source>
        <dbReference type="Google" id="ProtNLM"/>
    </source>
</evidence>